<comment type="caution">
    <text evidence="8">The sequence shown here is derived from an EMBL/GenBank/DDBJ whole genome shotgun (WGS) entry which is preliminary data.</text>
</comment>
<keyword evidence="6" id="KW-0645">Protease</keyword>
<dbReference type="InterPro" id="IPR036286">
    <property type="entry name" value="LexA/Signal_pep-like_sf"/>
</dbReference>
<feature type="active site" evidence="5">
    <location>
        <position position="41"/>
    </location>
</feature>
<evidence type="ECO:0000256" key="3">
    <source>
        <dbReference type="ARBA" id="ARBA00013208"/>
    </source>
</evidence>
<dbReference type="PRINTS" id="PR00727">
    <property type="entry name" value="LEADERPTASE"/>
</dbReference>
<keyword evidence="4 6" id="KW-0378">Hydrolase</keyword>
<feature type="active site" evidence="5">
    <location>
        <position position="84"/>
    </location>
</feature>
<keyword evidence="6" id="KW-1133">Transmembrane helix</keyword>
<evidence type="ECO:0000259" key="7">
    <source>
        <dbReference type="Pfam" id="PF10502"/>
    </source>
</evidence>
<dbReference type="NCBIfam" id="TIGR02227">
    <property type="entry name" value="sigpep_I_bact"/>
    <property type="match status" value="1"/>
</dbReference>
<evidence type="ECO:0000256" key="2">
    <source>
        <dbReference type="ARBA" id="ARBA00009370"/>
    </source>
</evidence>
<dbReference type="Proteomes" id="UP000178570">
    <property type="component" value="Unassembled WGS sequence"/>
</dbReference>
<protein>
    <recommendedName>
        <fullName evidence="3 6">Signal peptidase I</fullName>
        <ecNumber evidence="3 6">3.4.21.89</ecNumber>
    </recommendedName>
</protein>
<comment type="subcellular location">
    <subcellularLocation>
        <location evidence="6">Membrane</location>
        <topology evidence="6">Single-pass type II membrane protein</topology>
    </subcellularLocation>
</comment>
<name>A0A1G1XLN0_9BACT</name>
<accession>A0A1G1XLN0</accession>
<evidence type="ECO:0000313" key="8">
    <source>
        <dbReference type="EMBL" id="OGY40862.1"/>
    </source>
</evidence>
<dbReference type="EMBL" id="MHHY01000004">
    <property type="protein sequence ID" value="OGY40862.1"/>
    <property type="molecule type" value="Genomic_DNA"/>
</dbReference>
<feature type="transmembrane region" description="Helical" evidence="6">
    <location>
        <begin position="9"/>
        <end position="31"/>
    </location>
</feature>
<dbReference type="GO" id="GO:0006465">
    <property type="term" value="P:signal peptide processing"/>
    <property type="evidence" value="ECO:0007669"/>
    <property type="project" value="InterPro"/>
</dbReference>
<feature type="domain" description="Peptidase S26" evidence="7">
    <location>
        <begin position="11"/>
        <end position="171"/>
    </location>
</feature>
<dbReference type="Pfam" id="PF10502">
    <property type="entry name" value="Peptidase_S26"/>
    <property type="match status" value="1"/>
</dbReference>
<dbReference type="PROSITE" id="PS00760">
    <property type="entry name" value="SPASE_I_2"/>
    <property type="match status" value="1"/>
</dbReference>
<dbReference type="InterPro" id="IPR019757">
    <property type="entry name" value="Pept_S26A_signal_pept_1_Lys-AS"/>
</dbReference>
<evidence type="ECO:0000256" key="4">
    <source>
        <dbReference type="ARBA" id="ARBA00022801"/>
    </source>
</evidence>
<dbReference type="InterPro" id="IPR019758">
    <property type="entry name" value="Pept_S26A_signal_pept_1_CS"/>
</dbReference>
<comment type="similarity">
    <text evidence="2 6">Belongs to the peptidase S26 family.</text>
</comment>
<dbReference type="InterPro" id="IPR000223">
    <property type="entry name" value="Pept_S26A_signal_pept_1"/>
</dbReference>
<evidence type="ECO:0000256" key="1">
    <source>
        <dbReference type="ARBA" id="ARBA00000677"/>
    </source>
</evidence>
<evidence type="ECO:0000313" key="9">
    <source>
        <dbReference type="Proteomes" id="UP000178570"/>
    </source>
</evidence>
<dbReference type="PANTHER" id="PTHR43390:SF1">
    <property type="entry name" value="CHLOROPLAST PROCESSING PEPTIDASE"/>
    <property type="match status" value="1"/>
</dbReference>
<dbReference type="PANTHER" id="PTHR43390">
    <property type="entry name" value="SIGNAL PEPTIDASE I"/>
    <property type="match status" value="1"/>
</dbReference>
<dbReference type="GO" id="GO:0009003">
    <property type="term" value="F:signal peptidase activity"/>
    <property type="evidence" value="ECO:0007669"/>
    <property type="project" value="UniProtKB-EC"/>
</dbReference>
<sequence length="181" mass="21257">MSFKKTKIFLIELLESALLSLIIILPIRFFIIQPFFVKGQSMEPNFHENDYLIIDEISFKLREPQRGEAVVLRSPFEKNYFFIKRIIGLPGEIITVENGEVRVSSESNPQGMVLDEIYLEDDIFTDGNLEIKIGLDQYFVMGDNRQYSYDSRRWGLLEEKDIIGRVWLRLWPVNVAKVYAR</sequence>
<reference evidence="8 9" key="1">
    <citation type="journal article" date="2016" name="Nat. Commun.">
        <title>Thousands of microbial genomes shed light on interconnected biogeochemical processes in an aquifer system.</title>
        <authorList>
            <person name="Anantharaman K."/>
            <person name="Brown C.T."/>
            <person name="Hug L.A."/>
            <person name="Sharon I."/>
            <person name="Castelle C.J."/>
            <person name="Probst A.J."/>
            <person name="Thomas B.C."/>
            <person name="Singh A."/>
            <person name="Wilkins M.J."/>
            <person name="Karaoz U."/>
            <person name="Brodie E.L."/>
            <person name="Williams K.H."/>
            <person name="Hubbard S.S."/>
            <person name="Banfield J.F."/>
        </authorList>
    </citation>
    <scope>NUCLEOTIDE SEQUENCE [LARGE SCALE GENOMIC DNA]</scope>
</reference>
<dbReference type="GO" id="GO:0016020">
    <property type="term" value="C:membrane"/>
    <property type="evidence" value="ECO:0007669"/>
    <property type="project" value="UniProtKB-SubCell"/>
</dbReference>
<keyword evidence="6" id="KW-0812">Transmembrane</keyword>
<dbReference type="CDD" id="cd06530">
    <property type="entry name" value="S26_SPase_I"/>
    <property type="match status" value="1"/>
</dbReference>
<evidence type="ECO:0000256" key="5">
    <source>
        <dbReference type="PIRSR" id="PIRSR600223-1"/>
    </source>
</evidence>
<proteinExistence type="inferred from homology"/>
<evidence type="ECO:0000256" key="6">
    <source>
        <dbReference type="RuleBase" id="RU362042"/>
    </source>
</evidence>
<dbReference type="InterPro" id="IPR019533">
    <property type="entry name" value="Peptidase_S26"/>
</dbReference>
<organism evidence="8 9">
    <name type="scientific">Candidatus Brennerbacteria bacterium RIFOXYD1_FULL_41_16</name>
    <dbReference type="NCBI Taxonomy" id="1797529"/>
    <lineage>
        <taxon>Bacteria</taxon>
        <taxon>Candidatus Brenneribacteriota</taxon>
    </lineage>
</organism>
<dbReference type="SUPFAM" id="SSF51306">
    <property type="entry name" value="LexA/Signal peptidase"/>
    <property type="match status" value="1"/>
</dbReference>
<dbReference type="GO" id="GO:0004252">
    <property type="term" value="F:serine-type endopeptidase activity"/>
    <property type="evidence" value="ECO:0007669"/>
    <property type="project" value="InterPro"/>
</dbReference>
<dbReference type="PROSITE" id="PS00761">
    <property type="entry name" value="SPASE_I_3"/>
    <property type="match status" value="1"/>
</dbReference>
<dbReference type="STRING" id="1797529.A2570_00420"/>
<dbReference type="Gene3D" id="2.10.109.10">
    <property type="entry name" value="Umud Fragment, subunit A"/>
    <property type="match status" value="1"/>
</dbReference>
<gene>
    <name evidence="8" type="ORF">A2570_00420</name>
</gene>
<dbReference type="AlphaFoldDB" id="A0A1G1XLN0"/>
<dbReference type="EC" id="3.4.21.89" evidence="3 6"/>
<keyword evidence="6" id="KW-0472">Membrane</keyword>
<comment type="catalytic activity">
    <reaction evidence="1 6">
        <text>Cleavage of hydrophobic, N-terminal signal or leader sequences from secreted and periplasmic proteins.</text>
        <dbReference type="EC" id="3.4.21.89"/>
    </reaction>
</comment>